<dbReference type="EMBL" id="FOBS01000001">
    <property type="protein sequence ID" value="SEL92959.1"/>
    <property type="molecule type" value="Genomic_DNA"/>
</dbReference>
<keyword evidence="15" id="KW-1185">Reference proteome</keyword>
<keyword evidence="7" id="KW-0663">Pyridoxal phosphate</keyword>
<name>A0A1H7U817_9BACT</name>
<feature type="signal peptide" evidence="12">
    <location>
        <begin position="1"/>
        <end position="28"/>
    </location>
</feature>
<evidence type="ECO:0000256" key="11">
    <source>
        <dbReference type="ARBA" id="ARBA00048179"/>
    </source>
</evidence>
<gene>
    <name evidence="14" type="ORF">SAMN04489760_10121</name>
</gene>
<feature type="chain" id="PRO_5011514036" description="Thiamine pyrimidine synthase" evidence="12">
    <location>
        <begin position="29"/>
        <end position="333"/>
    </location>
</feature>
<evidence type="ECO:0000313" key="14">
    <source>
        <dbReference type="EMBL" id="SEL92959.1"/>
    </source>
</evidence>
<evidence type="ECO:0000256" key="7">
    <source>
        <dbReference type="ARBA" id="ARBA00022898"/>
    </source>
</evidence>
<dbReference type="Gene3D" id="3.40.190.10">
    <property type="entry name" value="Periplasmic binding protein-like II"/>
    <property type="match status" value="2"/>
</dbReference>
<evidence type="ECO:0000256" key="8">
    <source>
        <dbReference type="ARBA" id="ARBA00022977"/>
    </source>
</evidence>
<evidence type="ECO:0000256" key="1">
    <source>
        <dbReference type="ARBA" id="ARBA00003469"/>
    </source>
</evidence>
<comment type="subunit">
    <text evidence="4">Homodimer.</text>
</comment>
<dbReference type="Proteomes" id="UP000198744">
    <property type="component" value="Unassembled WGS sequence"/>
</dbReference>
<keyword evidence="5" id="KW-0808">Transferase</keyword>
<evidence type="ECO:0000256" key="5">
    <source>
        <dbReference type="ARBA" id="ARBA00022679"/>
    </source>
</evidence>
<dbReference type="InterPro" id="IPR027939">
    <property type="entry name" value="NMT1/THI5"/>
</dbReference>
<dbReference type="OrthoDB" id="174578at2"/>
<comment type="catalytic activity">
    <reaction evidence="11">
        <text>N(6)-(pyridoxal phosphate)-L-lysyl-[4-amino-5-hydroxymethyl-2-methylpyrimidine phosphate synthase] + L-histidyl-[4-amino-5-hydroxymethyl-2-methylpyrimidine phosphate synthase] + 2 Fe(3+) + 4 H2O = L-lysyl-[4-amino-5-hydroxymethyl-2-methylpyrimidine phosphate synthase] + (2S)-2-amino-5-hydroxy-4-oxopentanoyl-[4-amino-5-hydroxymethyl-2-methylpyrimidine phosphate synthase] + 4-amino-2-methyl-5-(phosphooxymethyl)pyrimidine + 3-oxopropanoate + 2 Fe(2+) + 2 H(+)</text>
        <dbReference type="Rhea" id="RHEA:65756"/>
        <dbReference type="Rhea" id="RHEA-COMP:16892"/>
        <dbReference type="Rhea" id="RHEA-COMP:16893"/>
        <dbReference type="Rhea" id="RHEA-COMP:16894"/>
        <dbReference type="Rhea" id="RHEA-COMP:16895"/>
        <dbReference type="ChEBI" id="CHEBI:15377"/>
        <dbReference type="ChEBI" id="CHEBI:15378"/>
        <dbReference type="ChEBI" id="CHEBI:29033"/>
        <dbReference type="ChEBI" id="CHEBI:29034"/>
        <dbReference type="ChEBI" id="CHEBI:29969"/>
        <dbReference type="ChEBI" id="CHEBI:29979"/>
        <dbReference type="ChEBI" id="CHEBI:33190"/>
        <dbReference type="ChEBI" id="CHEBI:58354"/>
        <dbReference type="ChEBI" id="CHEBI:143915"/>
        <dbReference type="ChEBI" id="CHEBI:157692"/>
    </reaction>
    <physiologicalReaction direction="left-to-right" evidence="11">
        <dbReference type="Rhea" id="RHEA:65757"/>
    </physiologicalReaction>
</comment>
<dbReference type="InterPro" id="IPR015168">
    <property type="entry name" value="SsuA/THI5"/>
</dbReference>
<keyword evidence="8" id="KW-0784">Thiamine biosynthesis</keyword>
<evidence type="ECO:0000313" key="15">
    <source>
        <dbReference type="Proteomes" id="UP000198744"/>
    </source>
</evidence>
<keyword evidence="12" id="KW-0732">Signal</keyword>
<proteinExistence type="inferred from homology"/>
<reference evidence="14 15" key="1">
    <citation type="submission" date="2016-10" db="EMBL/GenBank/DDBJ databases">
        <authorList>
            <person name="de Groot N.N."/>
        </authorList>
    </citation>
    <scope>NUCLEOTIDE SEQUENCE [LARGE SCALE GENOMIC DNA]</scope>
    <source>
        <strain evidence="14 15">DSM 8423</strain>
    </source>
</reference>
<dbReference type="PANTHER" id="PTHR31528">
    <property type="entry name" value="4-AMINO-5-HYDROXYMETHYL-2-METHYLPYRIMIDINE PHOSPHATE SYNTHASE THI11-RELATED"/>
    <property type="match status" value="1"/>
</dbReference>
<feature type="domain" description="SsuA/THI5-like" evidence="13">
    <location>
        <begin position="44"/>
        <end position="252"/>
    </location>
</feature>
<dbReference type="AlphaFoldDB" id="A0A1H7U817"/>
<comment type="similarity">
    <text evidence="3">Belongs to the NMT1/THI5 family.</text>
</comment>
<comment type="function">
    <text evidence="1">Responsible for the formation of the pyrimidine heterocycle in the thiamine biosynthesis pathway. Catalyzes the formation of hydroxymethylpyrimidine phosphate (HMP-P) from histidine and pyridoxal phosphate (PLP). The protein uses PLP and the active site histidine to form HMP-P, generating an inactive enzyme. The enzyme can only undergo a single turnover, which suggests it is a suicide enzyme.</text>
</comment>
<comment type="pathway">
    <text evidence="2">Cofactor biosynthesis; thiamine diphosphate biosynthesis.</text>
</comment>
<dbReference type="STRING" id="43775.SAMN04489760_10121"/>
<evidence type="ECO:0000256" key="9">
    <source>
        <dbReference type="ARBA" id="ARBA00023004"/>
    </source>
</evidence>
<dbReference type="PANTHER" id="PTHR31528:SF1">
    <property type="entry name" value="4-AMINO-5-HYDROXYMETHYL-2-METHYLPYRIMIDINE PHOSPHATE SYNTHASE THI11-RELATED"/>
    <property type="match status" value="1"/>
</dbReference>
<dbReference type="GO" id="GO:0046872">
    <property type="term" value="F:metal ion binding"/>
    <property type="evidence" value="ECO:0007669"/>
    <property type="project" value="UniProtKB-KW"/>
</dbReference>
<evidence type="ECO:0000256" key="12">
    <source>
        <dbReference type="SAM" id="SignalP"/>
    </source>
</evidence>
<evidence type="ECO:0000259" key="13">
    <source>
        <dbReference type="Pfam" id="PF09084"/>
    </source>
</evidence>
<evidence type="ECO:0000256" key="6">
    <source>
        <dbReference type="ARBA" id="ARBA00022723"/>
    </source>
</evidence>
<dbReference type="GO" id="GO:0009228">
    <property type="term" value="P:thiamine biosynthetic process"/>
    <property type="evidence" value="ECO:0007669"/>
    <property type="project" value="UniProtKB-KW"/>
</dbReference>
<keyword evidence="6" id="KW-0479">Metal-binding</keyword>
<keyword evidence="9" id="KW-0408">Iron</keyword>
<dbReference type="SUPFAM" id="SSF53850">
    <property type="entry name" value="Periplasmic binding protein-like II"/>
    <property type="match status" value="1"/>
</dbReference>
<evidence type="ECO:0000256" key="2">
    <source>
        <dbReference type="ARBA" id="ARBA00004948"/>
    </source>
</evidence>
<evidence type="ECO:0000256" key="10">
    <source>
        <dbReference type="ARBA" id="ARBA00033171"/>
    </source>
</evidence>
<dbReference type="GO" id="GO:0016740">
    <property type="term" value="F:transferase activity"/>
    <property type="evidence" value="ECO:0007669"/>
    <property type="project" value="UniProtKB-KW"/>
</dbReference>
<sequence length="333" mass="38060">MFSRFVSFIRPAGYSLCIFLLLSSSAVAGQLKTLTFIPQWLPQAQFAGYYAAYEKGFYKKRGIDLKILKGGPGFHPDDLLFNKKVDVTTFFLSDAIQLRDRKIKLINIGQIVQRSGYMLVAKKGSGIAKPEDLNFKKVGIWDHFRVQPQAFFRKYNIAANPVVQGTTVNLFLRGGVDAVSAMWYNEYHHILNAGWNENELTPFFFDRYGLNFPEDGIYVLEESFKRDPGLYCDFVRASVEGWRYAFDHREEAVDIVMRYAAEAKTRTNRIHQQWMLARMKDLILPEGSSIPMGVLESKGYQAVAGELLNAGLIRQTPPLDQFYFNCLRDGSHD</sequence>
<dbReference type="RefSeq" id="WP_093881744.1">
    <property type="nucleotide sequence ID" value="NZ_FOBS01000001.1"/>
</dbReference>
<accession>A0A1H7U817</accession>
<organism evidence="14 15">
    <name type="scientific">Syntrophus gentianae</name>
    <dbReference type="NCBI Taxonomy" id="43775"/>
    <lineage>
        <taxon>Bacteria</taxon>
        <taxon>Pseudomonadati</taxon>
        <taxon>Thermodesulfobacteriota</taxon>
        <taxon>Syntrophia</taxon>
        <taxon>Syntrophales</taxon>
        <taxon>Syntrophaceae</taxon>
        <taxon>Syntrophus</taxon>
    </lineage>
</organism>
<dbReference type="Pfam" id="PF09084">
    <property type="entry name" value="NMT1"/>
    <property type="match status" value="1"/>
</dbReference>
<evidence type="ECO:0000256" key="4">
    <source>
        <dbReference type="ARBA" id="ARBA00011738"/>
    </source>
</evidence>
<evidence type="ECO:0000256" key="3">
    <source>
        <dbReference type="ARBA" id="ARBA00009406"/>
    </source>
</evidence>
<protein>
    <recommendedName>
        <fullName evidence="10">Thiamine pyrimidine synthase</fullName>
    </recommendedName>
</protein>